<keyword evidence="1" id="KW-1133">Transmembrane helix</keyword>
<accession>A0A9E7GDR4</accession>
<name>A0A9E7GDR4_9LILI</name>
<evidence type="ECO:0000313" key="2">
    <source>
        <dbReference type="EMBL" id="URE13469.1"/>
    </source>
</evidence>
<dbReference type="Proteomes" id="UP001055439">
    <property type="component" value="Chromosome 6"/>
</dbReference>
<dbReference type="AlphaFoldDB" id="A0A9E7GDR4"/>
<keyword evidence="1" id="KW-0812">Transmembrane</keyword>
<keyword evidence="3" id="KW-1185">Reference proteome</keyword>
<organism evidence="2 3">
    <name type="scientific">Musa troglodytarum</name>
    <name type="common">fe'i banana</name>
    <dbReference type="NCBI Taxonomy" id="320322"/>
    <lineage>
        <taxon>Eukaryota</taxon>
        <taxon>Viridiplantae</taxon>
        <taxon>Streptophyta</taxon>
        <taxon>Embryophyta</taxon>
        <taxon>Tracheophyta</taxon>
        <taxon>Spermatophyta</taxon>
        <taxon>Magnoliopsida</taxon>
        <taxon>Liliopsida</taxon>
        <taxon>Zingiberales</taxon>
        <taxon>Musaceae</taxon>
        <taxon>Musa</taxon>
    </lineage>
</organism>
<proteinExistence type="predicted"/>
<feature type="transmembrane region" description="Helical" evidence="1">
    <location>
        <begin position="31"/>
        <end position="50"/>
    </location>
</feature>
<dbReference type="EMBL" id="CP097508">
    <property type="protein sequence ID" value="URE13469.1"/>
    <property type="molecule type" value="Genomic_DNA"/>
</dbReference>
<sequence length="63" mass="7475">MEEGEKGVTFSRRLVFDDLTRSNRRRRKGGGFLLFTFLTLSNYITSLVDIQEKRKETKREVFT</sequence>
<gene>
    <name evidence="2" type="ORF">MUK42_37750</name>
</gene>
<protein>
    <submittedName>
        <fullName evidence="2">Uncharacterized protein</fullName>
    </submittedName>
</protein>
<keyword evidence="1" id="KW-0472">Membrane</keyword>
<evidence type="ECO:0000313" key="3">
    <source>
        <dbReference type="Proteomes" id="UP001055439"/>
    </source>
</evidence>
<reference evidence="2" key="1">
    <citation type="submission" date="2022-05" db="EMBL/GenBank/DDBJ databases">
        <title>The Musa troglodytarum L. genome provides insights into the mechanism of non-climacteric behaviour and enrichment of carotenoids.</title>
        <authorList>
            <person name="Wang J."/>
        </authorList>
    </citation>
    <scope>NUCLEOTIDE SEQUENCE</scope>
    <source>
        <tissue evidence="2">Leaf</tissue>
    </source>
</reference>
<evidence type="ECO:0000256" key="1">
    <source>
        <dbReference type="SAM" id="Phobius"/>
    </source>
</evidence>